<dbReference type="GO" id="GO:0003677">
    <property type="term" value="F:DNA binding"/>
    <property type="evidence" value="ECO:0007669"/>
    <property type="project" value="UniProtKB-KW"/>
</dbReference>
<evidence type="ECO:0000313" key="3">
    <source>
        <dbReference type="Proteomes" id="UP001201812"/>
    </source>
</evidence>
<gene>
    <name evidence="2" type="ORF">DdX_11841</name>
</gene>
<dbReference type="AlphaFoldDB" id="A0AAD4MYP5"/>
<proteinExistence type="predicted"/>
<evidence type="ECO:0000313" key="2">
    <source>
        <dbReference type="EMBL" id="KAI1708457.1"/>
    </source>
</evidence>
<feature type="region of interest" description="Disordered" evidence="1">
    <location>
        <begin position="26"/>
        <end position="66"/>
    </location>
</feature>
<dbReference type="EMBL" id="JAKKPZ010000035">
    <property type="protein sequence ID" value="KAI1708457.1"/>
    <property type="molecule type" value="Genomic_DNA"/>
</dbReference>
<keyword evidence="2" id="KW-0238">DNA-binding</keyword>
<dbReference type="Proteomes" id="UP001201812">
    <property type="component" value="Unassembled WGS sequence"/>
</dbReference>
<dbReference type="InterPro" id="IPR018792">
    <property type="entry name" value="NUPR1-like"/>
</dbReference>
<keyword evidence="3" id="KW-1185">Reference proteome</keyword>
<protein>
    <submittedName>
        <fullName evidence="2">DNA-binding nuclear phosphoprotein p8 domain-containing protein</fullName>
    </submittedName>
</protein>
<comment type="caution">
    <text evidence="2">The sequence shown here is derived from an EMBL/GenBank/DDBJ whole genome shotgun (WGS) entry which is preliminary data.</text>
</comment>
<reference evidence="2" key="1">
    <citation type="submission" date="2022-01" db="EMBL/GenBank/DDBJ databases">
        <title>Genome Sequence Resource for Two Populations of Ditylenchus destructor, the Migratory Endoparasitic Phytonematode.</title>
        <authorList>
            <person name="Zhang H."/>
            <person name="Lin R."/>
            <person name="Xie B."/>
        </authorList>
    </citation>
    <scope>NUCLEOTIDE SEQUENCE</scope>
    <source>
        <strain evidence="2">BazhouSP</strain>
    </source>
</reference>
<name>A0AAD4MYP5_9BILA</name>
<sequence length="66" mass="7539">MSRHGNENFAEQLAEEFEYGRCDVKFSGSGKNRTKSEMAESKNPLPGGTKLAHKLVQNWRNNERNN</sequence>
<evidence type="ECO:0000256" key="1">
    <source>
        <dbReference type="SAM" id="MobiDB-lite"/>
    </source>
</evidence>
<organism evidence="2 3">
    <name type="scientific">Ditylenchus destructor</name>
    <dbReference type="NCBI Taxonomy" id="166010"/>
    <lineage>
        <taxon>Eukaryota</taxon>
        <taxon>Metazoa</taxon>
        <taxon>Ecdysozoa</taxon>
        <taxon>Nematoda</taxon>
        <taxon>Chromadorea</taxon>
        <taxon>Rhabditida</taxon>
        <taxon>Tylenchina</taxon>
        <taxon>Tylenchomorpha</taxon>
        <taxon>Sphaerularioidea</taxon>
        <taxon>Anguinidae</taxon>
        <taxon>Anguininae</taxon>
        <taxon>Ditylenchus</taxon>
    </lineage>
</organism>
<dbReference type="Pfam" id="PF10195">
    <property type="entry name" value="Phospho_p8"/>
    <property type="match status" value="1"/>
</dbReference>
<accession>A0AAD4MYP5</accession>